<dbReference type="Gene3D" id="3.40.50.300">
    <property type="entry name" value="P-loop containing nucleotide triphosphate hydrolases"/>
    <property type="match status" value="1"/>
</dbReference>
<feature type="domain" description="ABC transporter" evidence="9">
    <location>
        <begin position="350"/>
        <end position="584"/>
    </location>
</feature>
<evidence type="ECO:0000313" key="11">
    <source>
        <dbReference type="EMBL" id="TYS63267.1"/>
    </source>
</evidence>
<dbReference type="InterPro" id="IPR017871">
    <property type="entry name" value="ABC_transporter-like_CS"/>
</dbReference>
<organism evidence="11 12">
    <name type="scientific">Bacillus infantis</name>
    <dbReference type="NCBI Taxonomy" id="324767"/>
    <lineage>
        <taxon>Bacteria</taxon>
        <taxon>Bacillati</taxon>
        <taxon>Bacillota</taxon>
        <taxon>Bacilli</taxon>
        <taxon>Bacillales</taxon>
        <taxon>Bacillaceae</taxon>
        <taxon>Bacillus</taxon>
    </lineage>
</organism>
<evidence type="ECO:0000256" key="4">
    <source>
        <dbReference type="ARBA" id="ARBA00022741"/>
    </source>
</evidence>
<evidence type="ECO:0000259" key="10">
    <source>
        <dbReference type="PROSITE" id="PS50929"/>
    </source>
</evidence>
<dbReference type="EMBL" id="VTES01000004">
    <property type="protein sequence ID" value="TYS63267.1"/>
    <property type="molecule type" value="Genomic_DNA"/>
</dbReference>
<comment type="subcellular location">
    <subcellularLocation>
        <location evidence="1">Cell membrane</location>
        <topology evidence="1">Multi-pass membrane protein</topology>
    </subcellularLocation>
</comment>
<dbReference type="InterPro" id="IPR003439">
    <property type="entry name" value="ABC_transporter-like_ATP-bd"/>
</dbReference>
<reference evidence="11 12" key="1">
    <citation type="submission" date="2019-08" db="EMBL/GenBank/DDBJ databases">
        <title>Bacillus genomes from the desert of Cuatro Cienegas, Coahuila.</title>
        <authorList>
            <person name="Olmedo-Alvarez G."/>
        </authorList>
    </citation>
    <scope>NUCLEOTIDE SEQUENCE [LARGE SCALE GENOMIC DNA]</scope>
    <source>
        <strain evidence="11 12">CH37_1T</strain>
    </source>
</reference>
<dbReference type="GO" id="GO:0016887">
    <property type="term" value="F:ATP hydrolysis activity"/>
    <property type="evidence" value="ECO:0007669"/>
    <property type="project" value="InterPro"/>
</dbReference>
<keyword evidence="5 11" id="KW-0067">ATP-binding</keyword>
<comment type="caution">
    <text evidence="11">The sequence shown here is derived from an EMBL/GenBank/DDBJ whole genome shotgun (WGS) entry which is preliminary data.</text>
</comment>
<dbReference type="Pfam" id="PF00005">
    <property type="entry name" value="ABC_tran"/>
    <property type="match status" value="1"/>
</dbReference>
<evidence type="ECO:0000256" key="2">
    <source>
        <dbReference type="ARBA" id="ARBA00022448"/>
    </source>
</evidence>
<dbReference type="PROSITE" id="PS00211">
    <property type="entry name" value="ABC_TRANSPORTER_1"/>
    <property type="match status" value="1"/>
</dbReference>
<dbReference type="Proteomes" id="UP000323732">
    <property type="component" value="Unassembled WGS sequence"/>
</dbReference>
<evidence type="ECO:0000256" key="7">
    <source>
        <dbReference type="ARBA" id="ARBA00023136"/>
    </source>
</evidence>
<feature type="transmembrane region" description="Helical" evidence="8">
    <location>
        <begin position="145"/>
        <end position="167"/>
    </location>
</feature>
<evidence type="ECO:0000313" key="12">
    <source>
        <dbReference type="Proteomes" id="UP000323732"/>
    </source>
</evidence>
<keyword evidence="6 8" id="KW-1133">Transmembrane helix</keyword>
<dbReference type="CDD" id="cd18544">
    <property type="entry name" value="ABC_6TM_TmrA_like"/>
    <property type="match status" value="1"/>
</dbReference>
<dbReference type="Gene3D" id="1.20.1560.10">
    <property type="entry name" value="ABC transporter type 1, transmembrane domain"/>
    <property type="match status" value="1"/>
</dbReference>
<dbReference type="SUPFAM" id="SSF52540">
    <property type="entry name" value="P-loop containing nucleoside triphosphate hydrolases"/>
    <property type="match status" value="1"/>
</dbReference>
<evidence type="ECO:0000256" key="8">
    <source>
        <dbReference type="SAM" id="Phobius"/>
    </source>
</evidence>
<name>A0A5D4SHU4_9BACI</name>
<dbReference type="InterPro" id="IPR011527">
    <property type="entry name" value="ABC1_TM_dom"/>
</dbReference>
<dbReference type="AlphaFoldDB" id="A0A5D4SHU4"/>
<proteinExistence type="predicted"/>
<dbReference type="InterPro" id="IPR039421">
    <property type="entry name" value="Type_1_exporter"/>
</dbReference>
<dbReference type="SUPFAM" id="SSF90123">
    <property type="entry name" value="ABC transporter transmembrane region"/>
    <property type="match status" value="1"/>
</dbReference>
<dbReference type="InterPro" id="IPR027417">
    <property type="entry name" value="P-loop_NTPase"/>
</dbReference>
<feature type="transmembrane region" description="Helical" evidence="8">
    <location>
        <begin position="70"/>
        <end position="92"/>
    </location>
</feature>
<dbReference type="GO" id="GO:0015421">
    <property type="term" value="F:ABC-type oligopeptide transporter activity"/>
    <property type="evidence" value="ECO:0007669"/>
    <property type="project" value="TreeGrafter"/>
</dbReference>
<dbReference type="GO" id="GO:0005524">
    <property type="term" value="F:ATP binding"/>
    <property type="evidence" value="ECO:0007669"/>
    <property type="project" value="UniProtKB-KW"/>
</dbReference>
<feature type="transmembrane region" description="Helical" evidence="8">
    <location>
        <begin position="173"/>
        <end position="191"/>
    </location>
</feature>
<keyword evidence="4" id="KW-0547">Nucleotide-binding</keyword>
<dbReference type="PANTHER" id="PTHR43394:SF1">
    <property type="entry name" value="ATP-BINDING CASSETTE SUB-FAMILY B MEMBER 10, MITOCHONDRIAL"/>
    <property type="match status" value="1"/>
</dbReference>
<keyword evidence="2" id="KW-0813">Transport</keyword>
<evidence type="ECO:0000256" key="5">
    <source>
        <dbReference type="ARBA" id="ARBA00022840"/>
    </source>
</evidence>
<dbReference type="Pfam" id="PF00664">
    <property type="entry name" value="ABC_membrane"/>
    <property type="match status" value="1"/>
</dbReference>
<evidence type="ECO:0000256" key="3">
    <source>
        <dbReference type="ARBA" id="ARBA00022692"/>
    </source>
</evidence>
<keyword evidence="3 8" id="KW-0812">Transmembrane</keyword>
<dbReference type="InterPro" id="IPR003593">
    <property type="entry name" value="AAA+_ATPase"/>
</dbReference>
<dbReference type="PROSITE" id="PS50929">
    <property type="entry name" value="ABC_TM1F"/>
    <property type="match status" value="1"/>
</dbReference>
<feature type="transmembrane region" description="Helical" evidence="8">
    <location>
        <begin position="256"/>
        <end position="279"/>
    </location>
</feature>
<accession>A0A5D4SHU4</accession>
<evidence type="ECO:0000259" key="9">
    <source>
        <dbReference type="PROSITE" id="PS50893"/>
    </source>
</evidence>
<evidence type="ECO:0000256" key="6">
    <source>
        <dbReference type="ARBA" id="ARBA00022989"/>
    </source>
</evidence>
<feature type="transmembrane region" description="Helical" evidence="8">
    <location>
        <begin position="29"/>
        <end position="50"/>
    </location>
</feature>
<feature type="domain" description="ABC transmembrane type-1" evidence="10">
    <location>
        <begin position="32"/>
        <end position="317"/>
    </location>
</feature>
<dbReference type="CDD" id="cd03254">
    <property type="entry name" value="ABCC_Glucan_exporter_like"/>
    <property type="match status" value="1"/>
</dbReference>
<sequence length="599" mass="68066">MEHNQQDINKKEQRTVLYRLLAYTKPHKATLILAFSLLLLTTIGDIMGPILVKIFIDDYLTPRNLAFEPLFLLGAGYIGIQVMNVLISYFQLLKFQEIALKIIQQLRIDVFSKVQSLGLKYFDQTPAGSIVSRVTNDTEAIKDMFVSVLVIFIQSGFLLIGIFIAMFALNVQLALFCLVILPIIFMIMQMYRKYSSRFYQDMRERLSQLNAKLSESLQGMGIIQVFRQEKRLRKEFADINQKHYDAGMRNIKVDGLLLRPAIDLVYTLALVIVLGFFGITSFSNPIEVGVLFAFVSYLDRFFEPVNNMMQRLSMYQQAIIAGSRVFRLLDEEELAPAQKEEKFSIGDGQIEFKNVSFSYDGKRDVLKNISFTAKPGETVALVGHTGSGKSSIINLMMRFYEFSRGDILIDGQSIKSYPKEELREKLGLVLQDPFLFYGTVKDNIRLHDAEMTDEEIEEAAHFVQAHTFIEKLDGRYDHKVVERGSTFSSGQRQLIAFARTIAANPKILVLDEATANIDTETEEAIQTALEKMRKGRTTIAIAHRLSTIQDAELILVLHQGEIVERGTHQELLALKGLYHKMYLLQNGSVDRVEDAVGNA</sequence>
<dbReference type="PANTHER" id="PTHR43394">
    <property type="entry name" value="ATP-DEPENDENT PERMEASE MDL1, MITOCHONDRIAL"/>
    <property type="match status" value="1"/>
</dbReference>
<dbReference type="SMART" id="SM00382">
    <property type="entry name" value="AAA"/>
    <property type="match status" value="1"/>
</dbReference>
<keyword evidence="7 8" id="KW-0472">Membrane</keyword>
<evidence type="ECO:0000256" key="1">
    <source>
        <dbReference type="ARBA" id="ARBA00004651"/>
    </source>
</evidence>
<dbReference type="PROSITE" id="PS50893">
    <property type="entry name" value="ABC_TRANSPORTER_2"/>
    <property type="match status" value="1"/>
</dbReference>
<dbReference type="RefSeq" id="WP_148950280.1">
    <property type="nucleotide sequence ID" value="NZ_VTES01000004.1"/>
</dbReference>
<protein>
    <submittedName>
        <fullName evidence="11">ABC transporter ATP-binding protein</fullName>
    </submittedName>
</protein>
<dbReference type="InterPro" id="IPR036640">
    <property type="entry name" value="ABC1_TM_sf"/>
</dbReference>
<dbReference type="FunFam" id="3.40.50.300:FF:000287">
    <property type="entry name" value="Multidrug ABC transporter ATP-binding protein"/>
    <property type="match status" value="1"/>
</dbReference>
<dbReference type="GO" id="GO:0005886">
    <property type="term" value="C:plasma membrane"/>
    <property type="evidence" value="ECO:0007669"/>
    <property type="project" value="UniProtKB-SubCell"/>
</dbReference>
<gene>
    <name evidence="11" type="ORF">FZD47_16600</name>
</gene>